<keyword evidence="6" id="KW-1185">Reference proteome</keyword>
<dbReference type="GO" id="GO:0052621">
    <property type="term" value="F:diguanylate cyclase activity"/>
    <property type="evidence" value="ECO:0007669"/>
    <property type="project" value="UniProtKB-EC"/>
</dbReference>
<dbReference type="SUPFAM" id="SSF55073">
    <property type="entry name" value="Nucleotide cyclase"/>
    <property type="match status" value="1"/>
</dbReference>
<accession>A0A5S3P0L9</accession>
<evidence type="ECO:0000259" key="4">
    <source>
        <dbReference type="PROSITE" id="PS50887"/>
    </source>
</evidence>
<dbReference type="NCBIfam" id="TIGR00254">
    <property type="entry name" value="GGDEF"/>
    <property type="match status" value="1"/>
</dbReference>
<keyword evidence="3" id="KW-1133">Transmembrane helix</keyword>
<feature type="domain" description="GGDEF" evidence="4">
    <location>
        <begin position="255"/>
        <end position="382"/>
    </location>
</feature>
<dbReference type="InterPro" id="IPR043128">
    <property type="entry name" value="Rev_trsase/Diguanyl_cyclase"/>
</dbReference>
<dbReference type="GO" id="GO:0005886">
    <property type="term" value="C:plasma membrane"/>
    <property type="evidence" value="ECO:0007669"/>
    <property type="project" value="TreeGrafter"/>
</dbReference>
<comment type="catalytic activity">
    <reaction evidence="2">
        <text>2 GTP = 3',3'-c-di-GMP + 2 diphosphate</text>
        <dbReference type="Rhea" id="RHEA:24898"/>
        <dbReference type="ChEBI" id="CHEBI:33019"/>
        <dbReference type="ChEBI" id="CHEBI:37565"/>
        <dbReference type="ChEBI" id="CHEBI:58805"/>
        <dbReference type="EC" id="2.7.7.65"/>
    </reaction>
</comment>
<dbReference type="Gene3D" id="3.30.70.270">
    <property type="match status" value="1"/>
</dbReference>
<dbReference type="GO" id="GO:1902201">
    <property type="term" value="P:negative regulation of bacterial-type flagellum-dependent cell motility"/>
    <property type="evidence" value="ECO:0007669"/>
    <property type="project" value="TreeGrafter"/>
</dbReference>
<feature type="transmembrane region" description="Helical" evidence="3">
    <location>
        <begin position="67"/>
        <end position="89"/>
    </location>
</feature>
<dbReference type="Pfam" id="PF07695">
    <property type="entry name" value="7TMR-DISM_7TM"/>
    <property type="match status" value="1"/>
</dbReference>
<feature type="transmembrane region" description="Helical" evidence="3">
    <location>
        <begin position="157"/>
        <end position="179"/>
    </location>
</feature>
<organism evidence="5 6">
    <name type="scientific">Qipengyuania marisflavi</name>
    <dbReference type="NCBI Taxonomy" id="2486356"/>
    <lineage>
        <taxon>Bacteria</taxon>
        <taxon>Pseudomonadati</taxon>
        <taxon>Pseudomonadota</taxon>
        <taxon>Alphaproteobacteria</taxon>
        <taxon>Sphingomonadales</taxon>
        <taxon>Erythrobacteraceae</taxon>
        <taxon>Qipengyuania</taxon>
    </lineage>
</organism>
<feature type="transmembrane region" description="Helical" evidence="3">
    <location>
        <begin position="127"/>
        <end position="145"/>
    </location>
</feature>
<dbReference type="PANTHER" id="PTHR45138">
    <property type="entry name" value="REGULATORY COMPONENTS OF SENSORY TRANSDUCTION SYSTEM"/>
    <property type="match status" value="1"/>
</dbReference>
<protein>
    <recommendedName>
        <fullName evidence="1">diguanylate cyclase</fullName>
        <ecNumber evidence="1">2.7.7.65</ecNumber>
    </recommendedName>
</protein>
<dbReference type="EMBL" id="VCAO01000008">
    <property type="protein sequence ID" value="TMM46201.1"/>
    <property type="molecule type" value="Genomic_DNA"/>
</dbReference>
<reference evidence="5 6" key="1">
    <citation type="submission" date="2019-05" db="EMBL/GenBank/DDBJ databases">
        <title>Erythrobacter marisflavi sp. nov., isolated from isolated from water of an estuary environment.</title>
        <authorList>
            <person name="Yoon J.-H."/>
        </authorList>
    </citation>
    <scope>NUCLEOTIDE SEQUENCE [LARGE SCALE GENOMIC DNA]</scope>
    <source>
        <strain evidence="5 6">KEM-5</strain>
    </source>
</reference>
<dbReference type="GO" id="GO:0043709">
    <property type="term" value="P:cell adhesion involved in single-species biofilm formation"/>
    <property type="evidence" value="ECO:0007669"/>
    <property type="project" value="TreeGrafter"/>
</dbReference>
<dbReference type="InterPro" id="IPR050469">
    <property type="entry name" value="Diguanylate_Cyclase"/>
</dbReference>
<dbReference type="SMART" id="SM00267">
    <property type="entry name" value="GGDEF"/>
    <property type="match status" value="1"/>
</dbReference>
<evidence type="ECO:0000313" key="5">
    <source>
        <dbReference type="EMBL" id="TMM46201.1"/>
    </source>
</evidence>
<dbReference type="PROSITE" id="PS50887">
    <property type="entry name" value="GGDEF"/>
    <property type="match status" value="1"/>
</dbReference>
<keyword evidence="3" id="KW-0472">Membrane</keyword>
<dbReference type="CDD" id="cd01949">
    <property type="entry name" value="GGDEF"/>
    <property type="match status" value="1"/>
</dbReference>
<dbReference type="InterPro" id="IPR029787">
    <property type="entry name" value="Nucleotide_cyclase"/>
</dbReference>
<dbReference type="InterPro" id="IPR000160">
    <property type="entry name" value="GGDEF_dom"/>
</dbReference>
<dbReference type="Pfam" id="PF00990">
    <property type="entry name" value="GGDEF"/>
    <property type="match status" value="1"/>
</dbReference>
<dbReference type="InterPro" id="IPR011623">
    <property type="entry name" value="7TMR_DISM_rcpt_extracell_dom1"/>
</dbReference>
<gene>
    <name evidence="5" type="ORF">FEV51_11380</name>
</gene>
<comment type="caution">
    <text evidence="5">The sequence shown here is derived from an EMBL/GenBank/DDBJ whole genome shotgun (WGS) entry which is preliminary data.</text>
</comment>
<evidence type="ECO:0000256" key="2">
    <source>
        <dbReference type="ARBA" id="ARBA00034247"/>
    </source>
</evidence>
<feature type="transmembrane region" description="Helical" evidence="3">
    <location>
        <begin position="185"/>
        <end position="206"/>
    </location>
</feature>
<dbReference type="EC" id="2.7.7.65" evidence="1"/>
<dbReference type="PANTHER" id="PTHR45138:SF9">
    <property type="entry name" value="DIGUANYLATE CYCLASE DGCM-RELATED"/>
    <property type="match status" value="1"/>
</dbReference>
<dbReference type="RefSeq" id="WP_138619031.1">
    <property type="nucleotide sequence ID" value="NZ_VCAO01000008.1"/>
</dbReference>
<dbReference type="AlphaFoldDB" id="A0A5S3P0L9"/>
<dbReference type="Proteomes" id="UP000309668">
    <property type="component" value="Unassembled WGS sequence"/>
</dbReference>
<dbReference type="OrthoDB" id="9759607at2"/>
<evidence type="ECO:0000256" key="1">
    <source>
        <dbReference type="ARBA" id="ARBA00012528"/>
    </source>
</evidence>
<feature type="transmembrane region" description="Helical" evidence="3">
    <location>
        <begin position="6"/>
        <end position="26"/>
    </location>
</feature>
<name>A0A5S3P0L9_9SPHN</name>
<feature type="transmembrane region" description="Helical" evidence="3">
    <location>
        <begin position="33"/>
        <end position="55"/>
    </location>
</feature>
<keyword evidence="3" id="KW-0812">Transmembrane</keyword>
<evidence type="ECO:0000256" key="3">
    <source>
        <dbReference type="SAM" id="Phobius"/>
    </source>
</evidence>
<feature type="transmembrane region" description="Helical" evidence="3">
    <location>
        <begin position="101"/>
        <end position="121"/>
    </location>
</feature>
<evidence type="ECO:0000313" key="6">
    <source>
        <dbReference type="Proteomes" id="UP000309668"/>
    </source>
</evidence>
<sequence>MDWQSVIFGAFLGIAGVFGAIALALYPVMRRTFLLWIAARTLAFFIMAIALFPVALPVSSTGDAWRIGLGGVAVAMGAASAGPLLAAYLEQNLPLQWVRKWLRAMFIVGSVSAVFTIFGGAMPLLDLFYDVGLLVVTLVVFWALAKAVKAGSRVARFQAVAWGPLIAVGFASLSFELLTGDEMPFWTVAVLAALAVDIIVTAMGLVDGFMLMQEERDKAVAGINAAHIAVATDPLTGIANRRGLEKRFADPAHGRPAALALIDCDKFKQINDGFGHAVGDEVLVCVADALGDLEVFPARLGGEEFVILLYGENWEEMAETVRARITSAVAHVVPEVSFPVTASAGVAPVFPGEALRAVLQRADRAMYAAKDAGRNCSVVAGSTSDAEDRKPESNVVRLGLA</sequence>
<proteinExistence type="predicted"/>